<keyword evidence="5" id="KW-0963">Cytoplasm</keyword>
<dbReference type="GO" id="GO:0006400">
    <property type="term" value="P:tRNA modification"/>
    <property type="evidence" value="ECO:0007669"/>
    <property type="project" value="TreeGrafter"/>
</dbReference>
<dbReference type="GO" id="GO:0052381">
    <property type="term" value="F:tRNA dimethylallyltransferase activity"/>
    <property type="evidence" value="ECO:0007669"/>
    <property type="project" value="UniProtKB-UniRule"/>
</dbReference>
<dbReference type="FunCoup" id="A0A1E5R824">
    <property type="interactions" value="984"/>
</dbReference>
<dbReference type="HAMAP" id="MF_00185">
    <property type="entry name" value="IPP_trans"/>
    <property type="match status" value="1"/>
</dbReference>
<dbReference type="AlphaFoldDB" id="A0A1E5R824"/>
<dbReference type="PIRSF" id="PIRSF039110">
    <property type="entry name" value="IPP_transferase"/>
    <property type="match status" value="1"/>
</dbReference>
<keyword evidence="2 5" id="KW-0808">Transferase</keyword>
<keyword evidence="5 6" id="KW-0819">tRNA processing</keyword>
<dbReference type="OrthoDB" id="775260at2759"/>
<protein>
    <recommendedName>
        <fullName evidence="5 6">tRNA dimethylallyltransferase</fullName>
        <ecNumber evidence="5 6">2.5.1.75</ecNumber>
    </recommendedName>
</protein>
<evidence type="ECO:0000313" key="9">
    <source>
        <dbReference type="Proteomes" id="UP000095728"/>
    </source>
</evidence>
<dbReference type="PANTHER" id="PTHR11088">
    <property type="entry name" value="TRNA DIMETHYLALLYLTRANSFERASE"/>
    <property type="match status" value="1"/>
</dbReference>
<dbReference type="STRING" id="56408.A0A1E5R824"/>
<comment type="function">
    <text evidence="5">Catalyzes the transfer of a dimethylallyl group onto the adenine at position 37.</text>
</comment>
<evidence type="ECO:0000313" key="8">
    <source>
        <dbReference type="EMBL" id="OEJ83038.1"/>
    </source>
</evidence>
<evidence type="ECO:0000256" key="2">
    <source>
        <dbReference type="ARBA" id="ARBA00022679"/>
    </source>
</evidence>
<dbReference type="EMBL" id="LPNM01000009">
    <property type="protein sequence ID" value="OEJ83038.1"/>
    <property type="molecule type" value="Genomic_DNA"/>
</dbReference>
<dbReference type="InterPro" id="IPR039657">
    <property type="entry name" value="Dimethylallyltransferase"/>
</dbReference>
<sequence>MASVIPAIARKKIIVIVGTTGVGKSQLSIDLASKFNGEVINSDSMQVYKHVSTVNNKHPLEERNGIPHHVMDLIDLDDDYNIHKFEKDCLQSIRSIHSRGKLPIVVGGTHYYLQSLFDKKIDQDYNSDLIDPNHKLFLEENDSNYKVLYERLCQIDPYVSTKFHPNDGRRIKRMLEIFYSTGQKPSDIFTNQKFNLKFDTLFLWVYSNPAELSARLDLRVDKMMKVGSGGLEDVQLLYKLYQHGKMTPQSLDHGIWQVIGFKEFLPWLLDGEKDAGKFQEGIERMKIKTRQYAKSQVKWIKNTLIPDIKGSNMYILDATDLSKWHQLVAETAEPIVQKFLEDDKALEGVVQAPDHLQSLLESDFHKNSKNVDNPKTLNLGKKYVCEICHDKDQDKLIFIGDKSWSDHLNGRKHRTTIRKTEKRKNYEIWKLKQQNTEENETAKNISS</sequence>
<dbReference type="InterPro" id="IPR027417">
    <property type="entry name" value="P-loop_NTPase"/>
</dbReference>
<evidence type="ECO:0000256" key="7">
    <source>
        <dbReference type="RuleBase" id="RU003785"/>
    </source>
</evidence>
<comment type="catalytic activity">
    <reaction evidence="5 6">
        <text>adenosine(37) in tRNA + dimethylallyl diphosphate = N(6)-dimethylallyladenosine(37) in tRNA + diphosphate</text>
        <dbReference type="Rhea" id="RHEA:26482"/>
        <dbReference type="Rhea" id="RHEA-COMP:10162"/>
        <dbReference type="Rhea" id="RHEA-COMP:10375"/>
        <dbReference type="ChEBI" id="CHEBI:33019"/>
        <dbReference type="ChEBI" id="CHEBI:57623"/>
        <dbReference type="ChEBI" id="CHEBI:74411"/>
        <dbReference type="ChEBI" id="CHEBI:74415"/>
        <dbReference type="EC" id="2.5.1.75"/>
    </reaction>
</comment>
<accession>A0A1E5R824</accession>
<dbReference type="InParanoid" id="A0A1E5R824"/>
<dbReference type="Gene3D" id="3.30.160.60">
    <property type="entry name" value="Classic Zinc Finger"/>
    <property type="match status" value="1"/>
</dbReference>
<dbReference type="Gene3D" id="1.10.20.140">
    <property type="match status" value="1"/>
</dbReference>
<name>A0A1E5R824_9ASCO</name>
<organism evidence="8 9">
    <name type="scientific">Hanseniaspora osmophila</name>
    <dbReference type="NCBI Taxonomy" id="56408"/>
    <lineage>
        <taxon>Eukaryota</taxon>
        <taxon>Fungi</taxon>
        <taxon>Dikarya</taxon>
        <taxon>Ascomycota</taxon>
        <taxon>Saccharomycotina</taxon>
        <taxon>Saccharomycetes</taxon>
        <taxon>Saccharomycodales</taxon>
        <taxon>Saccharomycodaceae</taxon>
        <taxon>Hanseniaspora</taxon>
    </lineage>
</organism>
<comment type="similarity">
    <text evidence="1 5 7">Belongs to the IPP transferase family.</text>
</comment>
<dbReference type="NCBIfam" id="TIGR00174">
    <property type="entry name" value="miaA"/>
    <property type="match status" value="1"/>
</dbReference>
<evidence type="ECO:0000256" key="4">
    <source>
        <dbReference type="ARBA" id="ARBA00022840"/>
    </source>
</evidence>
<evidence type="ECO:0000256" key="3">
    <source>
        <dbReference type="ARBA" id="ARBA00022741"/>
    </source>
</evidence>
<proteinExistence type="inferred from homology"/>
<gene>
    <name evidence="8" type="ORF">AWRI3579_g3473</name>
</gene>
<dbReference type="InterPro" id="IPR018022">
    <property type="entry name" value="IPT"/>
</dbReference>
<dbReference type="Gene3D" id="3.40.50.300">
    <property type="entry name" value="P-loop containing nucleotide triphosphate hydrolases"/>
    <property type="match status" value="1"/>
</dbReference>
<dbReference type="GO" id="GO:0005524">
    <property type="term" value="F:ATP binding"/>
    <property type="evidence" value="ECO:0007669"/>
    <property type="project" value="UniProtKB-UniRule"/>
</dbReference>
<keyword evidence="4 5" id="KW-0067">ATP-binding</keyword>
<reference evidence="9" key="1">
    <citation type="journal article" date="2016" name="Genome Announc.">
        <title>Genome sequences of three species of Hanseniaspora isolated from spontaneous wine fermentations.</title>
        <authorList>
            <person name="Sternes P.R."/>
            <person name="Lee D."/>
            <person name="Kutyna D.R."/>
            <person name="Borneman A.R."/>
        </authorList>
    </citation>
    <scope>NUCLEOTIDE SEQUENCE [LARGE SCALE GENOMIC DNA]</scope>
    <source>
        <strain evidence="9">AWRI3579</strain>
    </source>
</reference>
<evidence type="ECO:0000256" key="6">
    <source>
        <dbReference type="RuleBase" id="RU003783"/>
    </source>
</evidence>
<evidence type="ECO:0000256" key="1">
    <source>
        <dbReference type="ARBA" id="ARBA00005842"/>
    </source>
</evidence>
<dbReference type="EC" id="2.5.1.75" evidence="5 6"/>
<dbReference type="Proteomes" id="UP000095728">
    <property type="component" value="Unassembled WGS sequence"/>
</dbReference>
<dbReference type="SUPFAM" id="SSF52540">
    <property type="entry name" value="P-loop containing nucleoside triphosphate hydrolases"/>
    <property type="match status" value="1"/>
</dbReference>
<keyword evidence="9" id="KW-1185">Reference proteome</keyword>
<dbReference type="GO" id="GO:0005739">
    <property type="term" value="C:mitochondrion"/>
    <property type="evidence" value="ECO:0007669"/>
    <property type="project" value="TreeGrafter"/>
</dbReference>
<comment type="caution">
    <text evidence="8">The sequence shown here is derived from an EMBL/GenBank/DDBJ whole genome shotgun (WGS) entry which is preliminary data.</text>
</comment>
<dbReference type="InterPro" id="IPR030666">
    <property type="entry name" value="IPP_transferase_euk"/>
</dbReference>
<keyword evidence="3 5" id="KW-0547">Nucleotide-binding</keyword>
<evidence type="ECO:0000256" key="5">
    <source>
        <dbReference type="PIRNR" id="PIRNR039110"/>
    </source>
</evidence>
<dbReference type="Pfam" id="PF01715">
    <property type="entry name" value="IPPT"/>
    <property type="match status" value="1"/>
</dbReference>
<dbReference type="PANTHER" id="PTHR11088:SF89">
    <property type="entry name" value="TRNA DIMETHYLALLYLTRANSFERASE"/>
    <property type="match status" value="1"/>
</dbReference>